<proteinExistence type="inferred from homology"/>
<keyword evidence="3" id="KW-0694">RNA-binding</keyword>
<dbReference type="EMBL" id="SGBD01000001">
    <property type="protein sequence ID" value="RZD14917.1"/>
    <property type="molecule type" value="Genomic_DNA"/>
</dbReference>
<keyword evidence="3" id="KW-0699">rRNA-binding</keyword>
<evidence type="ECO:0000256" key="3">
    <source>
        <dbReference type="HAMAP-Rule" id="MF_00360"/>
    </source>
</evidence>
<dbReference type="Pfam" id="PF01250">
    <property type="entry name" value="Ribosomal_S6"/>
    <property type="match status" value="1"/>
</dbReference>
<gene>
    <name evidence="3 4" type="primary">rpsF</name>
    <name evidence="4" type="ORF">EVJ47_01135</name>
</gene>
<dbReference type="NCBIfam" id="TIGR00166">
    <property type="entry name" value="S6"/>
    <property type="match status" value="1"/>
</dbReference>
<evidence type="ECO:0000256" key="2">
    <source>
        <dbReference type="ARBA" id="ARBA00035294"/>
    </source>
</evidence>
<comment type="similarity">
    <text evidence="1 3">Belongs to the bacterial ribosomal protein bS6 family.</text>
</comment>
<dbReference type="GO" id="GO:0003735">
    <property type="term" value="F:structural constituent of ribosome"/>
    <property type="evidence" value="ECO:0007669"/>
    <property type="project" value="InterPro"/>
</dbReference>
<dbReference type="InterPro" id="IPR035980">
    <property type="entry name" value="Ribosomal_bS6_sf"/>
</dbReference>
<dbReference type="PANTHER" id="PTHR21011:SF1">
    <property type="entry name" value="SMALL RIBOSOMAL SUBUNIT PROTEIN BS6M"/>
    <property type="match status" value="1"/>
</dbReference>
<evidence type="ECO:0000256" key="1">
    <source>
        <dbReference type="ARBA" id="ARBA00009512"/>
    </source>
</evidence>
<name>A0A519BCG5_9DELT</name>
<keyword evidence="3" id="KW-0687">Ribonucleoprotein</keyword>
<dbReference type="GO" id="GO:0005840">
    <property type="term" value="C:ribosome"/>
    <property type="evidence" value="ECO:0007669"/>
    <property type="project" value="UniProtKB-KW"/>
</dbReference>
<dbReference type="CDD" id="cd00473">
    <property type="entry name" value="bS6"/>
    <property type="match status" value="1"/>
</dbReference>
<reference evidence="4 5" key="1">
    <citation type="submission" date="2019-01" db="EMBL/GenBank/DDBJ databases">
        <title>Insights into ecological role of a new deltaproteobacterial order Candidatus Sinidesulfobacterales (Sva0485) by metagenomics and metatranscriptomics.</title>
        <authorList>
            <person name="Tan S."/>
            <person name="Liu J."/>
            <person name="Fang Y."/>
            <person name="Hedlund B.P."/>
            <person name="Lian Z.H."/>
            <person name="Huang L.Y."/>
            <person name="Li J.T."/>
            <person name="Huang L.N."/>
            <person name="Li W.J."/>
            <person name="Jiang H.C."/>
            <person name="Dong H.L."/>
            <person name="Shu W.S."/>
        </authorList>
    </citation>
    <scope>NUCLEOTIDE SEQUENCE [LARGE SCALE GENOMIC DNA]</scope>
    <source>
        <strain evidence="4">AP3</strain>
    </source>
</reference>
<dbReference type="InterPro" id="IPR000529">
    <property type="entry name" value="Ribosomal_bS6"/>
</dbReference>
<dbReference type="PANTHER" id="PTHR21011">
    <property type="entry name" value="MITOCHONDRIAL 28S RIBOSOMAL PROTEIN S6"/>
    <property type="match status" value="1"/>
</dbReference>
<evidence type="ECO:0000313" key="5">
    <source>
        <dbReference type="Proteomes" id="UP000320813"/>
    </source>
</evidence>
<organism evidence="4 5">
    <name type="scientific">Candidatus Acidulodesulfobacterium ferriphilum</name>
    <dbReference type="NCBI Taxonomy" id="2597223"/>
    <lineage>
        <taxon>Bacteria</taxon>
        <taxon>Deltaproteobacteria</taxon>
        <taxon>Candidatus Acidulodesulfobacterales</taxon>
        <taxon>Candidatus Acidulodesulfobacterium</taxon>
    </lineage>
</organism>
<dbReference type="SUPFAM" id="SSF54995">
    <property type="entry name" value="Ribosomal protein S6"/>
    <property type="match status" value="1"/>
</dbReference>
<dbReference type="AlphaFoldDB" id="A0A519BCG5"/>
<dbReference type="HAMAP" id="MF_00360">
    <property type="entry name" value="Ribosomal_bS6"/>
    <property type="match status" value="1"/>
</dbReference>
<dbReference type="GO" id="GO:0005737">
    <property type="term" value="C:cytoplasm"/>
    <property type="evidence" value="ECO:0007669"/>
    <property type="project" value="UniProtKB-ARBA"/>
</dbReference>
<comment type="function">
    <text evidence="3">Binds together with bS18 to 16S ribosomal RNA.</text>
</comment>
<accession>A0A519BCG5</accession>
<protein>
    <recommendedName>
        <fullName evidence="2 3">Small ribosomal subunit protein bS6</fullName>
    </recommendedName>
</protein>
<comment type="caution">
    <text evidence="4">The sequence shown here is derived from an EMBL/GenBank/DDBJ whole genome shotgun (WGS) entry which is preliminary data.</text>
</comment>
<dbReference type="Proteomes" id="UP000320813">
    <property type="component" value="Unassembled WGS sequence"/>
</dbReference>
<dbReference type="InterPro" id="IPR020814">
    <property type="entry name" value="Ribosomal_S6_plastid/chlpt"/>
</dbReference>
<dbReference type="GO" id="GO:0006412">
    <property type="term" value="P:translation"/>
    <property type="evidence" value="ECO:0007669"/>
    <property type="project" value="UniProtKB-UniRule"/>
</dbReference>
<sequence length="121" mass="14484">MKKKNFLKEIEHQFPKKYETVVILNPDMEELKFNQFLDKVKEIMSKNGAEFLDFNDWGIRKLSYDIKNFNRGKFAVIHFSAKGSFIQELERNLKIIEDCIRFQTVLYTKNLETVKEEVVNE</sequence>
<dbReference type="Gene3D" id="3.30.70.60">
    <property type="match status" value="1"/>
</dbReference>
<dbReference type="GO" id="GO:0070181">
    <property type="term" value="F:small ribosomal subunit rRNA binding"/>
    <property type="evidence" value="ECO:0007669"/>
    <property type="project" value="TreeGrafter"/>
</dbReference>
<dbReference type="GO" id="GO:1990904">
    <property type="term" value="C:ribonucleoprotein complex"/>
    <property type="evidence" value="ECO:0007669"/>
    <property type="project" value="UniProtKB-KW"/>
</dbReference>
<dbReference type="InterPro" id="IPR014717">
    <property type="entry name" value="Transl_elong_EF1B/ribsomal_bS6"/>
</dbReference>
<keyword evidence="3 4" id="KW-0689">Ribosomal protein</keyword>
<evidence type="ECO:0000313" key="4">
    <source>
        <dbReference type="EMBL" id="RZD14917.1"/>
    </source>
</evidence>